<dbReference type="Proteomes" id="UP001236014">
    <property type="component" value="Chromosome"/>
</dbReference>
<keyword evidence="2" id="KW-1185">Reference proteome</keyword>
<dbReference type="AlphaFoldDB" id="A0A9Y2I9R1"/>
<sequence length="44" mass="4839">MGYPGPPCGAPAPEDTSEFVYRVPTLIVWGLEDPYFSLKHLSSL</sequence>
<name>A0A9Y2I9R1_9PSEU</name>
<evidence type="ECO:0000313" key="1">
    <source>
        <dbReference type="EMBL" id="WIX75914.1"/>
    </source>
</evidence>
<accession>A0A9Y2I9R1</accession>
<dbReference type="KEGG" id="acab:QRX50_31115"/>
<protein>
    <recommendedName>
        <fullName evidence="3">Alpha/beta hydrolase</fullName>
    </recommendedName>
</protein>
<reference evidence="1 2" key="1">
    <citation type="submission" date="2023-06" db="EMBL/GenBank/DDBJ databases">
        <authorList>
            <person name="Oyuntsetseg B."/>
            <person name="Kim S.B."/>
        </authorList>
    </citation>
    <scope>NUCLEOTIDE SEQUENCE [LARGE SCALE GENOMIC DNA]</scope>
    <source>
        <strain evidence="1 2">2-15</strain>
    </source>
</reference>
<organism evidence="1 2">
    <name type="scientific">Amycolatopsis carbonis</name>
    <dbReference type="NCBI Taxonomy" id="715471"/>
    <lineage>
        <taxon>Bacteria</taxon>
        <taxon>Bacillati</taxon>
        <taxon>Actinomycetota</taxon>
        <taxon>Actinomycetes</taxon>
        <taxon>Pseudonocardiales</taxon>
        <taxon>Pseudonocardiaceae</taxon>
        <taxon>Amycolatopsis</taxon>
    </lineage>
</organism>
<dbReference type="EMBL" id="CP127294">
    <property type="protein sequence ID" value="WIX75914.1"/>
    <property type="molecule type" value="Genomic_DNA"/>
</dbReference>
<dbReference type="RefSeq" id="WP_285966676.1">
    <property type="nucleotide sequence ID" value="NZ_CP127294.1"/>
</dbReference>
<gene>
    <name evidence="1" type="ORF">QRX50_31115</name>
</gene>
<evidence type="ECO:0000313" key="2">
    <source>
        <dbReference type="Proteomes" id="UP001236014"/>
    </source>
</evidence>
<proteinExistence type="predicted"/>
<evidence type="ECO:0008006" key="3">
    <source>
        <dbReference type="Google" id="ProtNLM"/>
    </source>
</evidence>